<keyword evidence="3" id="KW-1185">Reference proteome</keyword>
<protein>
    <submittedName>
        <fullName evidence="2">Protein STB3</fullName>
    </submittedName>
</protein>
<feature type="compositionally biased region" description="Polar residues" evidence="1">
    <location>
        <begin position="31"/>
        <end position="41"/>
    </location>
</feature>
<feature type="compositionally biased region" description="Gly residues" evidence="1">
    <location>
        <begin position="239"/>
        <end position="249"/>
    </location>
</feature>
<feature type="compositionally biased region" description="Low complexity" evidence="1">
    <location>
        <begin position="1"/>
        <end position="16"/>
    </location>
</feature>
<feature type="region of interest" description="Disordered" evidence="1">
    <location>
        <begin position="224"/>
        <end position="346"/>
    </location>
</feature>
<evidence type="ECO:0000313" key="2">
    <source>
        <dbReference type="EMBL" id="QGN16897.1"/>
    </source>
</evidence>
<feature type="compositionally biased region" description="Basic residues" evidence="1">
    <location>
        <begin position="386"/>
        <end position="401"/>
    </location>
</feature>
<feature type="compositionally biased region" description="Low complexity" evidence="1">
    <location>
        <begin position="410"/>
        <end position="421"/>
    </location>
</feature>
<name>A0ABX6F0L2_KLUMA</name>
<dbReference type="PANTHER" id="PTHR28164:SF1">
    <property type="entry name" value="PROTEIN STB3"/>
    <property type="match status" value="1"/>
</dbReference>
<feature type="region of interest" description="Disordered" evidence="1">
    <location>
        <begin position="1"/>
        <end position="41"/>
    </location>
</feature>
<feature type="compositionally biased region" description="Acidic residues" evidence="1">
    <location>
        <begin position="320"/>
        <end position="339"/>
    </location>
</feature>
<feature type="compositionally biased region" description="Polar residues" evidence="1">
    <location>
        <begin position="257"/>
        <end position="270"/>
    </location>
</feature>
<proteinExistence type="predicted"/>
<dbReference type="Proteomes" id="UP000422736">
    <property type="component" value="Chromosome 5"/>
</dbReference>
<feature type="region of interest" description="Disordered" evidence="1">
    <location>
        <begin position="517"/>
        <end position="546"/>
    </location>
</feature>
<feature type="region of interest" description="Disordered" evidence="1">
    <location>
        <begin position="377"/>
        <end position="447"/>
    </location>
</feature>
<accession>A0ABX6F0L2</accession>
<reference evidence="2 3" key="1">
    <citation type="submission" date="2016-03" db="EMBL/GenBank/DDBJ databases">
        <title>How can Kluyveromyces marxianus grow so fast - potential evolutionary course in Saccharomyces Complex revealed by comparative genomics.</title>
        <authorList>
            <person name="Mo W."/>
            <person name="Lu W."/>
            <person name="Yang X."/>
            <person name="Qi J."/>
            <person name="Lv H."/>
        </authorList>
    </citation>
    <scope>NUCLEOTIDE SEQUENCE [LARGE SCALE GENOMIC DNA]</scope>
    <source>
        <strain evidence="2 3">FIM1</strain>
    </source>
</reference>
<dbReference type="PANTHER" id="PTHR28164">
    <property type="entry name" value="PROTEIN STB3"/>
    <property type="match status" value="1"/>
</dbReference>
<feature type="compositionally biased region" description="Basic and acidic residues" evidence="1">
    <location>
        <begin position="225"/>
        <end position="236"/>
    </location>
</feature>
<dbReference type="EMBL" id="CP015058">
    <property type="protein sequence ID" value="QGN16897.1"/>
    <property type="molecule type" value="Genomic_DNA"/>
</dbReference>
<dbReference type="InterPro" id="IPR018818">
    <property type="entry name" value="Stb3"/>
</dbReference>
<gene>
    <name evidence="2" type="primary">STB3</name>
    <name evidence="2" type="ORF">FIM1_3624</name>
</gene>
<evidence type="ECO:0000313" key="3">
    <source>
        <dbReference type="Proteomes" id="UP000422736"/>
    </source>
</evidence>
<organism evidence="2 3">
    <name type="scientific">Kluyveromyces marxianus</name>
    <name type="common">Yeast</name>
    <name type="synonym">Candida kefyr</name>
    <dbReference type="NCBI Taxonomy" id="4911"/>
    <lineage>
        <taxon>Eukaryota</taxon>
        <taxon>Fungi</taxon>
        <taxon>Dikarya</taxon>
        <taxon>Ascomycota</taxon>
        <taxon>Saccharomycotina</taxon>
        <taxon>Saccharomycetes</taxon>
        <taxon>Saccharomycetales</taxon>
        <taxon>Saccharomycetaceae</taxon>
        <taxon>Kluyveromyces</taxon>
    </lineage>
</organism>
<evidence type="ECO:0000256" key="1">
    <source>
        <dbReference type="SAM" id="MobiDB-lite"/>
    </source>
</evidence>
<feature type="compositionally biased region" description="Polar residues" evidence="1">
    <location>
        <begin position="291"/>
        <end position="311"/>
    </location>
</feature>
<sequence length="546" mass="59598">MTEQQQEQEQQQQQQQLEDNNSVPAGIETKQAVQNDRGINSNYTLKMKERNGEGTVLMSQQQAVKNDISIENGHSGLGSQITGTNESRNVSLNLSGAASPKGGAIDSRSNSNKVGLLHKPISTSSPEAQQAAQQVTPEKLSQLLLENGPLAIRFITKALSKEIPKFSDLSASKQRRLIMSALESGDETNSVVFAKIGWGQWSAVKVEDPTDFVKQRELTNIANSKIKDQMASDRRRSSGGAGGGGGGGTATVPVALSPTSKNPLDKSFSTPVPPLDLKATGKKAGNENDNNKSSNRESGSGKNKDAASTATFLDENVLVSDDDDDDHRYYDDDDDEDELTSYGLNQDVFRRRQSSVISDNNNSPPNELEFVVRTKLKNGSRSGSRSIHRQRQPQASNKRRSSSVNKPYRSSLSSLNHSNGSETLLSDPSLRRMSTHSDNRTKSIVHLSGSETDNEIISHITSSRRESRLSFTNESSIRSTLIPHLRKMNQSQEQVINDNDMDIHSDTDEEDWQAIGAETLRKHGSSPPSASPRDQDAAIALMSLKS</sequence>
<dbReference type="Pfam" id="PF10330">
    <property type="entry name" value="Stb3"/>
    <property type="match status" value="1"/>
</dbReference>